<dbReference type="Proteomes" id="UP000717328">
    <property type="component" value="Unassembled WGS sequence"/>
</dbReference>
<accession>A0A9P7GRX1</accession>
<name>A0A9P7GRX1_9AGAR</name>
<protein>
    <submittedName>
        <fullName evidence="1">Uncharacterized protein</fullName>
    </submittedName>
</protein>
<dbReference type="AlphaFoldDB" id="A0A9P7GRX1"/>
<reference evidence="1" key="2">
    <citation type="submission" date="2021-10" db="EMBL/GenBank/DDBJ databases">
        <title>Phylogenomics reveals ancestral predisposition of the termite-cultivated fungus Termitomyces towards a domesticated lifestyle.</title>
        <authorList>
            <person name="Auxier B."/>
            <person name="Grum-Grzhimaylo A."/>
            <person name="Cardenas M.E."/>
            <person name="Lodge J.D."/>
            <person name="Laessoe T."/>
            <person name="Pedersen O."/>
            <person name="Smith M.E."/>
            <person name="Kuyper T.W."/>
            <person name="Franco-Molano E.A."/>
            <person name="Baroni T.J."/>
            <person name="Aanen D.K."/>
        </authorList>
    </citation>
    <scope>NUCLEOTIDE SEQUENCE</scope>
    <source>
        <strain evidence="1">D49</strain>
    </source>
</reference>
<sequence length="160" mass="17701">MKDRRVSTISIDNNTHYELVLSQLKAVDGHFLERPPATIRPRGRESIRMQANTGSVGKVVYAVSYRESYNNVERSGKITLEWCCPFVGFNTVATNSEVNDLRISSSNFSSTGDLSGKIIYDTKPKCDLANFSEQSLFSSILTEVALLTSQIAIASDRTIA</sequence>
<evidence type="ECO:0000313" key="1">
    <source>
        <dbReference type="EMBL" id="KAG5651897.1"/>
    </source>
</evidence>
<organism evidence="1 2">
    <name type="scientific">Sphagnurus paluster</name>
    <dbReference type="NCBI Taxonomy" id="117069"/>
    <lineage>
        <taxon>Eukaryota</taxon>
        <taxon>Fungi</taxon>
        <taxon>Dikarya</taxon>
        <taxon>Basidiomycota</taxon>
        <taxon>Agaricomycotina</taxon>
        <taxon>Agaricomycetes</taxon>
        <taxon>Agaricomycetidae</taxon>
        <taxon>Agaricales</taxon>
        <taxon>Tricholomatineae</taxon>
        <taxon>Lyophyllaceae</taxon>
        <taxon>Sphagnurus</taxon>
    </lineage>
</organism>
<proteinExistence type="predicted"/>
<evidence type="ECO:0000313" key="2">
    <source>
        <dbReference type="Proteomes" id="UP000717328"/>
    </source>
</evidence>
<comment type="caution">
    <text evidence="1">The sequence shown here is derived from an EMBL/GenBank/DDBJ whole genome shotgun (WGS) entry which is preliminary data.</text>
</comment>
<reference evidence="1" key="1">
    <citation type="submission" date="2021-02" db="EMBL/GenBank/DDBJ databases">
        <authorList>
            <person name="Nieuwenhuis M."/>
            <person name="Van De Peppel L.J.J."/>
        </authorList>
    </citation>
    <scope>NUCLEOTIDE SEQUENCE</scope>
    <source>
        <strain evidence="1">D49</strain>
    </source>
</reference>
<keyword evidence="2" id="KW-1185">Reference proteome</keyword>
<dbReference type="Gene3D" id="2.60.270.50">
    <property type="match status" value="1"/>
</dbReference>
<dbReference type="EMBL" id="JABCKI010000184">
    <property type="protein sequence ID" value="KAG5651897.1"/>
    <property type="molecule type" value="Genomic_DNA"/>
</dbReference>
<gene>
    <name evidence="1" type="ORF">H0H81_006978</name>
</gene>